<evidence type="ECO:0000256" key="3">
    <source>
        <dbReference type="PIRSR" id="PIRSR602480-1"/>
    </source>
</evidence>
<dbReference type="STRING" id="203267.TWT_215"/>
<feature type="binding site" evidence="3">
    <location>
        <position position="317"/>
    </location>
    <ligand>
        <name>phosphoenolpyruvate</name>
        <dbReference type="ChEBI" id="CHEBI:58702"/>
    </ligand>
</feature>
<comment type="similarity">
    <text evidence="1 4">Belongs to the class-II DAHP synthase family.</text>
</comment>
<dbReference type="AlphaFoldDB" id="Q83GP0"/>
<keyword evidence="3" id="KW-0170">Cobalt</keyword>
<organism evidence="5 6">
    <name type="scientific">Tropheryma whipplei (strain Twist)</name>
    <name type="common">Whipple's bacillus</name>
    <dbReference type="NCBI Taxonomy" id="203267"/>
    <lineage>
        <taxon>Bacteria</taxon>
        <taxon>Bacillati</taxon>
        <taxon>Actinomycetota</taxon>
        <taxon>Actinomycetes</taxon>
        <taxon>Micrococcales</taxon>
        <taxon>Tropherymataceae</taxon>
        <taxon>Tropheryma</taxon>
    </lineage>
</organism>
<gene>
    <name evidence="5" type="ordered locus">TWT_215</name>
</gene>
<dbReference type="InterPro" id="IPR002480">
    <property type="entry name" value="DAHP_synth_2"/>
</dbReference>
<dbReference type="eggNOG" id="COG3200">
    <property type="taxonomic scope" value="Bacteria"/>
</dbReference>
<sequence length="472" mass="52847">MKYTPYRGGSILMRMLQMPGSNRVNPFIKNSVDVSLETINAWRGLPIEQQPEWPDSVLLSEVSCTLSQLPPLVFAGEVDKLRLHLQEAAEGRAFILQGGDCAESFRDITADNISRKLKTILQMAAILTYAAGVPIIKMARMAGQYAKPRSEQFELVDGRSLPVYRGDMVNGHELHDRVPDPKRMLKAYELSAATLNLIRAFTRGGFADLRALHVWNRGFAESCENEQYEELARKIDKAIAFMNACGVDCSNLTQTEVFVCHEGLLLDYEHALTRCDSRTGFFYDTSAHFLWIGERTRQIDGAHIDFFSKIENPIGVKLSSKVTARQVLELANRLDPGRTPGRLTFITRMGAGNIRQCLPGIIEAVRDGGFNPAWVCDPMHGNTITSSSGYKTRRFMDILDEVRGFFDVHRSVGTHPGGLHVELTGDDVTECTGGFDSISDDDLKDRYESLCDPRLNHRQSLELAFFLADCMK</sequence>
<dbReference type="GO" id="GO:0009423">
    <property type="term" value="P:chorismate biosynthetic process"/>
    <property type="evidence" value="ECO:0007669"/>
    <property type="project" value="UniProtKB-UniPathway"/>
</dbReference>
<dbReference type="Proteomes" id="UP000002200">
    <property type="component" value="Chromosome"/>
</dbReference>
<comment type="catalytic activity">
    <reaction evidence="4">
        <text>D-erythrose 4-phosphate + phosphoenolpyruvate + H2O = 7-phospho-2-dehydro-3-deoxy-D-arabino-heptonate + phosphate</text>
        <dbReference type="Rhea" id="RHEA:14717"/>
        <dbReference type="ChEBI" id="CHEBI:15377"/>
        <dbReference type="ChEBI" id="CHEBI:16897"/>
        <dbReference type="ChEBI" id="CHEBI:43474"/>
        <dbReference type="ChEBI" id="CHEBI:58394"/>
        <dbReference type="ChEBI" id="CHEBI:58702"/>
        <dbReference type="EC" id="2.5.1.54"/>
    </reaction>
</comment>
<dbReference type="GO" id="GO:0009073">
    <property type="term" value="P:aromatic amino acid family biosynthetic process"/>
    <property type="evidence" value="ECO:0007669"/>
    <property type="project" value="UniProtKB-KW"/>
</dbReference>
<dbReference type="InterPro" id="IPR013785">
    <property type="entry name" value="Aldolase_TIM"/>
</dbReference>
<keyword evidence="6" id="KW-1185">Reference proteome</keyword>
<dbReference type="EC" id="2.5.1.54" evidence="4"/>
<feature type="binding site" evidence="3">
    <location>
        <begin position="294"/>
        <end position="295"/>
    </location>
    <ligand>
        <name>phosphoenolpyruvate</name>
        <dbReference type="ChEBI" id="CHEBI:58702"/>
    </ligand>
</feature>
<keyword evidence="2 4" id="KW-0808">Transferase</keyword>
<dbReference type="NCBIfam" id="TIGR01358">
    <property type="entry name" value="DAHP_synth_II"/>
    <property type="match status" value="1"/>
</dbReference>
<proteinExistence type="inferred from homology"/>
<dbReference type="UniPathway" id="UPA00053">
    <property type="reaction ID" value="UER00084"/>
</dbReference>
<feature type="binding site" evidence="3">
    <location>
        <position position="422"/>
    </location>
    <ligand>
        <name>Mn(2+)</name>
        <dbReference type="ChEBI" id="CHEBI:29035"/>
    </ligand>
</feature>
<dbReference type="EMBL" id="AE014184">
    <property type="protein sequence ID" value="AAO44312.1"/>
    <property type="molecule type" value="Genomic_DNA"/>
</dbReference>
<evidence type="ECO:0000256" key="4">
    <source>
        <dbReference type="RuleBase" id="RU363071"/>
    </source>
</evidence>
<feature type="binding site" evidence="3">
    <location>
        <position position="348"/>
    </location>
    <ligand>
        <name>phosphoenolpyruvate</name>
        <dbReference type="ChEBI" id="CHEBI:58702"/>
    </ligand>
</feature>
<feature type="binding site" evidence="3">
    <location>
        <position position="140"/>
    </location>
    <ligand>
        <name>phosphoenolpyruvate</name>
        <dbReference type="ChEBI" id="CHEBI:58702"/>
    </ligand>
</feature>
<keyword evidence="3" id="KW-0104">Cadmium</keyword>
<dbReference type="HOGENOM" id="CLU_026885_0_1_11"/>
<keyword evidence="4" id="KW-0057">Aromatic amino acid biosynthesis</keyword>
<feature type="binding site" evidence="3">
    <location>
        <position position="452"/>
    </location>
    <ligand>
        <name>Mn(2+)</name>
        <dbReference type="ChEBI" id="CHEBI:29035"/>
    </ligand>
</feature>
<dbReference type="SUPFAM" id="SSF51569">
    <property type="entry name" value="Aldolase"/>
    <property type="match status" value="1"/>
</dbReference>
<comment type="pathway">
    <text evidence="4">Metabolic intermediate biosynthesis; chorismate biosynthesis; chorismate from D-erythrose 4-phosphate and phosphoenolpyruvate: step 1/7.</text>
</comment>
<keyword evidence="4" id="KW-0028">Amino-acid biosynthesis</keyword>
<protein>
    <recommendedName>
        <fullName evidence="4">Phospho-2-dehydro-3-deoxyheptonate aldolase</fullName>
        <ecNumber evidence="4">2.5.1.54</ecNumber>
    </recommendedName>
</protein>
<feature type="binding site" evidence="3">
    <location>
        <position position="101"/>
    </location>
    <ligand>
        <name>Mn(2+)</name>
        <dbReference type="ChEBI" id="CHEBI:29035"/>
    </ligand>
</feature>
<dbReference type="GO" id="GO:0003849">
    <property type="term" value="F:3-deoxy-7-phosphoheptulonate synthase activity"/>
    <property type="evidence" value="ECO:0007669"/>
    <property type="project" value="UniProtKB-EC"/>
</dbReference>
<dbReference type="Gene3D" id="3.20.20.70">
    <property type="entry name" value="Aldolase class I"/>
    <property type="match status" value="1"/>
</dbReference>
<comment type="cofactor">
    <cofactor evidence="3">
        <name>Mn(2+)</name>
        <dbReference type="ChEBI" id="CHEBI:29035"/>
    </cofactor>
    <cofactor evidence="3">
        <name>Co(2+)</name>
        <dbReference type="ChEBI" id="CHEBI:48828"/>
    </cofactor>
    <cofactor evidence="3">
        <name>Cd(2+)</name>
        <dbReference type="ChEBI" id="CHEBI:48775"/>
    </cofactor>
    <text evidence="3">Binds 1 divalent cation per subunit. The enzyme is active with manganese, cobalt or cadmium ions.</text>
</comment>
<evidence type="ECO:0000313" key="5">
    <source>
        <dbReference type="EMBL" id="AAO44312.1"/>
    </source>
</evidence>
<dbReference type="KEGG" id="twh:TWT_215"/>
<evidence type="ECO:0000256" key="2">
    <source>
        <dbReference type="ARBA" id="ARBA00022679"/>
    </source>
</evidence>
<feature type="binding site" evidence="3">
    <location>
        <position position="380"/>
    </location>
    <ligand>
        <name>Mn(2+)</name>
        <dbReference type="ChEBI" id="CHEBI:29035"/>
    </ligand>
</feature>
<dbReference type="PANTHER" id="PTHR21337:SF0">
    <property type="entry name" value="PHOSPHO-2-DEHYDRO-3-DEOXYHEPTONATE ALDOLASE"/>
    <property type="match status" value="1"/>
</dbReference>
<dbReference type="Pfam" id="PF01474">
    <property type="entry name" value="DAHP_synth_2"/>
    <property type="match status" value="1"/>
</dbReference>
<name>Q83GP0_TROWT</name>
<accession>Q83GP0</accession>
<dbReference type="PANTHER" id="PTHR21337">
    <property type="entry name" value="PHOSPHO-2-DEHYDRO-3-DEOXYHEPTONATE ALDOLASE 1, 2"/>
    <property type="match status" value="1"/>
</dbReference>
<dbReference type="GO" id="GO:0008652">
    <property type="term" value="P:amino acid biosynthetic process"/>
    <property type="evidence" value="ECO:0007669"/>
    <property type="project" value="UniProtKB-KW"/>
</dbReference>
<evidence type="ECO:0000313" key="6">
    <source>
        <dbReference type="Proteomes" id="UP000002200"/>
    </source>
</evidence>
<keyword evidence="3" id="KW-0464">Manganese</keyword>
<reference evidence="5 6" key="1">
    <citation type="journal article" date="2003" name="Genome Res.">
        <title>Tropheryma whipplei twist: a human pathogenic Actinobacteria with a reduced genome.</title>
        <authorList>
            <person name="Raoult D."/>
            <person name="Ogata H."/>
            <person name="Audic S."/>
            <person name="Robert C."/>
            <person name="Suhre K."/>
            <person name="Drancourt M."/>
            <person name="Claverie J.-M."/>
        </authorList>
    </citation>
    <scope>NUCLEOTIDE SEQUENCE [LARGE SCALE GENOMIC DNA]</scope>
    <source>
        <strain evidence="5 6">Twist</strain>
    </source>
</reference>
<evidence type="ECO:0000256" key="1">
    <source>
        <dbReference type="ARBA" id="ARBA00008911"/>
    </source>
</evidence>